<evidence type="ECO:0000256" key="1">
    <source>
        <dbReference type="SAM" id="MobiDB-lite"/>
    </source>
</evidence>
<feature type="region of interest" description="Disordered" evidence="1">
    <location>
        <begin position="1"/>
        <end position="23"/>
    </location>
</feature>
<sequence>MSHPGHPISMLDDADQEANPHLAAARADERMRCAQIFAHGMNIGATVYAGCLAFDSEMPADDAIALLDGLHTVEHVRV</sequence>
<accession>A0A494YD36</accession>
<evidence type="ECO:0000313" key="2">
    <source>
        <dbReference type="EMBL" id="RKP58628.1"/>
    </source>
</evidence>
<gene>
    <name evidence="2" type="ORF">D7S86_01405</name>
</gene>
<dbReference type="EMBL" id="RBZU01000001">
    <property type="protein sequence ID" value="RKP58628.1"/>
    <property type="molecule type" value="Genomic_DNA"/>
</dbReference>
<dbReference type="Proteomes" id="UP000270342">
    <property type="component" value="Unassembled WGS sequence"/>
</dbReference>
<comment type="caution">
    <text evidence="2">The sequence shown here is derived from an EMBL/GenBank/DDBJ whole genome shotgun (WGS) entry which is preliminary data.</text>
</comment>
<protein>
    <submittedName>
        <fullName evidence="2">Uncharacterized protein</fullName>
    </submittedName>
</protein>
<keyword evidence="3" id="KW-1185">Reference proteome</keyword>
<name>A0A494YD36_9BURK</name>
<dbReference type="RefSeq" id="WP_121082476.1">
    <property type="nucleotide sequence ID" value="NZ_RBZU01000001.1"/>
</dbReference>
<dbReference type="AlphaFoldDB" id="A0A494YD36"/>
<evidence type="ECO:0000313" key="3">
    <source>
        <dbReference type="Proteomes" id="UP000270342"/>
    </source>
</evidence>
<organism evidence="2 3">
    <name type="scientific">Pararobbsia silviterrae</name>
    <dbReference type="NCBI Taxonomy" id="1792498"/>
    <lineage>
        <taxon>Bacteria</taxon>
        <taxon>Pseudomonadati</taxon>
        <taxon>Pseudomonadota</taxon>
        <taxon>Betaproteobacteria</taxon>
        <taxon>Burkholderiales</taxon>
        <taxon>Burkholderiaceae</taxon>
        <taxon>Pararobbsia</taxon>
    </lineage>
</organism>
<reference evidence="2 3" key="1">
    <citation type="submission" date="2018-10" db="EMBL/GenBank/DDBJ databases">
        <title>Robbsia sp. DHC34, isolated from soil.</title>
        <authorList>
            <person name="Gao Z.-H."/>
            <person name="Qiu L.-H."/>
        </authorList>
    </citation>
    <scope>NUCLEOTIDE SEQUENCE [LARGE SCALE GENOMIC DNA]</scope>
    <source>
        <strain evidence="2 3">DHC34</strain>
    </source>
</reference>
<proteinExistence type="predicted"/>